<dbReference type="eggNOG" id="COG2340">
    <property type="taxonomic scope" value="Bacteria"/>
</dbReference>
<dbReference type="InterPro" id="IPR018244">
    <property type="entry name" value="Allrgn_V5/Tpx1_CS"/>
</dbReference>
<reference evidence="2 3" key="1">
    <citation type="journal article" date="2010" name="Cell Res.">
        <title>Complete genome sequence of the rifamycin SV-producing Amycolatopsis mediterranei U32 revealed its genetic characteristics in phylogeny and metabolism.</title>
        <authorList>
            <person name="Zhao W."/>
            <person name="Zhong Y."/>
            <person name="Yuan H."/>
            <person name="Wang J."/>
            <person name="Zheng H."/>
            <person name="Wang Y."/>
            <person name="Cen X."/>
            <person name="Xu F."/>
            <person name="Bai J."/>
            <person name="Han X."/>
            <person name="Lu G."/>
            <person name="Zhu Y."/>
            <person name="Shao Z."/>
            <person name="Yan H."/>
            <person name="Li C."/>
            <person name="Peng N."/>
            <person name="Zhang Z."/>
            <person name="Zhang Y."/>
            <person name="Lin W."/>
            <person name="Fan Y."/>
            <person name="Qin Z."/>
            <person name="Hu Y."/>
            <person name="Zhu B."/>
            <person name="Wang S."/>
            <person name="Ding X."/>
            <person name="Zhao G.P."/>
        </authorList>
    </citation>
    <scope>NUCLEOTIDE SEQUENCE [LARGE SCALE GENOMIC DNA]</scope>
    <source>
        <strain evidence="3">U-32</strain>
    </source>
</reference>
<gene>
    <name evidence="2" type="ordered locus">AMED_4672</name>
</gene>
<organism evidence="2 3">
    <name type="scientific">Amycolatopsis mediterranei (strain U-32)</name>
    <dbReference type="NCBI Taxonomy" id="749927"/>
    <lineage>
        <taxon>Bacteria</taxon>
        <taxon>Bacillati</taxon>
        <taxon>Actinomycetota</taxon>
        <taxon>Actinomycetes</taxon>
        <taxon>Pseudonocardiales</taxon>
        <taxon>Pseudonocardiaceae</taxon>
        <taxon>Amycolatopsis</taxon>
    </lineage>
</organism>
<dbReference type="SUPFAM" id="SSF55797">
    <property type="entry name" value="PR-1-like"/>
    <property type="match status" value="1"/>
</dbReference>
<dbReference type="HOGENOM" id="CLU_035730_8_1_11"/>
<dbReference type="Proteomes" id="UP000000328">
    <property type="component" value="Chromosome"/>
</dbReference>
<dbReference type="InterPro" id="IPR034113">
    <property type="entry name" value="SCP_GAPR1-like"/>
</dbReference>
<proteinExistence type="predicted"/>
<dbReference type="GO" id="GO:0005576">
    <property type="term" value="C:extracellular region"/>
    <property type="evidence" value="ECO:0007669"/>
    <property type="project" value="InterPro"/>
</dbReference>
<evidence type="ECO:0000313" key="2">
    <source>
        <dbReference type="EMBL" id="ADJ46441.1"/>
    </source>
</evidence>
<dbReference type="EMBL" id="CP002000">
    <property type="protein sequence ID" value="ADJ46441.1"/>
    <property type="molecule type" value="Genomic_DNA"/>
</dbReference>
<evidence type="ECO:0000259" key="1">
    <source>
        <dbReference type="SMART" id="SM00198"/>
    </source>
</evidence>
<dbReference type="Gene3D" id="3.40.33.10">
    <property type="entry name" value="CAP"/>
    <property type="match status" value="1"/>
</dbReference>
<dbReference type="PRINTS" id="PR00837">
    <property type="entry name" value="V5TPXLIKE"/>
</dbReference>
<dbReference type="PANTHER" id="PTHR10334">
    <property type="entry name" value="CYSTEINE-RICH SECRETORY PROTEIN-RELATED"/>
    <property type="match status" value="1"/>
</dbReference>
<dbReference type="InterPro" id="IPR001283">
    <property type="entry name" value="CRISP-related"/>
</dbReference>
<dbReference type="OrthoDB" id="9794228at2"/>
<dbReference type="CDD" id="cd05382">
    <property type="entry name" value="CAP_GAPR1-like"/>
    <property type="match status" value="1"/>
</dbReference>
<dbReference type="InterPro" id="IPR035940">
    <property type="entry name" value="CAP_sf"/>
</dbReference>
<dbReference type="AlphaFoldDB" id="A0A0H3D6Y2"/>
<dbReference type="Pfam" id="PF00188">
    <property type="entry name" value="CAP"/>
    <property type="match status" value="1"/>
</dbReference>
<dbReference type="KEGG" id="amd:AMED_4672"/>
<evidence type="ECO:0000313" key="3">
    <source>
        <dbReference type="Proteomes" id="UP000000328"/>
    </source>
</evidence>
<dbReference type="InterPro" id="IPR014044">
    <property type="entry name" value="CAP_dom"/>
</dbReference>
<sequence>MKTGYSDRTDQEFLTSMVDSINQHRAKHGVPPVVLDQQLVDYAKSRAEHVADKGALVHDGTGGYGENLYSSSSSEPVQGPATAASDAWYAEIKYYNYETFASNDPKKAIGHFTQLVWKDSTKIGAGRVCGSADNTWHDTYIAVNFSSAGNMSGAYKDNVLPPAQ</sequence>
<dbReference type="SMART" id="SM00198">
    <property type="entry name" value="SCP"/>
    <property type="match status" value="1"/>
</dbReference>
<accession>A0A0H3D6Y2</accession>
<protein>
    <submittedName>
        <fullName evidence="2">SCP-like extracellular protein</fullName>
    </submittedName>
</protein>
<dbReference type="PATRIC" id="fig|749927.5.peg.4832"/>
<feature type="domain" description="SCP" evidence="1">
    <location>
        <begin position="12"/>
        <end position="153"/>
    </location>
</feature>
<dbReference type="PROSITE" id="PS01009">
    <property type="entry name" value="CRISP_1"/>
    <property type="match status" value="1"/>
</dbReference>
<name>A0A0H3D6Y2_AMYMU</name>